<dbReference type="AlphaFoldDB" id="A0A2S3ZC19"/>
<dbReference type="PROSITE" id="PS51186">
    <property type="entry name" value="GNAT"/>
    <property type="match status" value="1"/>
</dbReference>
<dbReference type="CDD" id="cd04301">
    <property type="entry name" value="NAT_SF"/>
    <property type="match status" value="1"/>
</dbReference>
<comment type="caution">
    <text evidence="4">The sequence shown here is derived from an EMBL/GenBank/DDBJ whole genome shotgun (WGS) entry which is preliminary data.</text>
</comment>
<organism evidence="4 5">
    <name type="scientific">Cryobacterium zongtaii</name>
    <dbReference type="NCBI Taxonomy" id="1259217"/>
    <lineage>
        <taxon>Bacteria</taxon>
        <taxon>Bacillati</taxon>
        <taxon>Actinomycetota</taxon>
        <taxon>Actinomycetes</taxon>
        <taxon>Micrococcales</taxon>
        <taxon>Microbacteriaceae</taxon>
        <taxon>Cryobacterium</taxon>
    </lineage>
</organism>
<keyword evidence="2" id="KW-0012">Acyltransferase</keyword>
<evidence type="ECO:0000313" key="4">
    <source>
        <dbReference type="EMBL" id="POH63402.1"/>
    </source>
</evidence>
<protein>
    <submittedName>
        <fullName evidence="4">Amino-acid N-acetyltransferase</fullName>
    </submittedName>
</protein>
<gene>
    <name evidence="4" type="ORF">C3B61_14460</name>
</gene>
<dbReference type="PANTHER" id="PTHR30602">
    <property type="entry name" value="AMINO-ACID ACETYLTRANSFERASE"/>
    <property type="match status" value="1"/>
</dbReference>
<dbReference type="InterPro" id="IPR016181">
    <property type="entry name" value="Acyl_CoA_acyltransferase"/>
</dbReference>
<dbReference type="SUPFAM" id="SSF55729">
    <property type="entry name" value="Acyl-CoA N-acyltransferases (Nat)"/>
    <property type="match status" value="1"/>
</dbReference>
<evidence type="ECO:0000256" key="1">
    <source>
        <dbReference type="ARBA" id="ARBA00022679"/>
    </source>
</evidence>
<dbReference type="PANTHER" id="PTHR30602:SF12">
    <property type="entry name" value="AMINO-ACID ACETYLTRANSFERASE NAGS1, CHLOROPLASTIC-RELATED"/>
    <property type="match status" value="1"/>
</dbReference>
<dbReference type="InterPro" id="IPR000182">
    <property type="entry name" value="GNAT_dom"/>
</dbReference>
<dbReference type="GO" id="GO:0006526">
    <property type="term" value="P:L-arginine biosynthetic process"/>
    <property type="evidence" value="ECO:0007669"/>
    <property type="project" value="InterPro"/>
</dbReference>
<sequence>MTHQEFIVRRAQTRDVPRIQALVEPLVQQRILLGKDRVVFYEAVQEFRVVEDLEGNLVGCGALHVMWEDLGEVRTLAVSEDWLGRGIGHALIGRLEADARELGLTRLFCLTFEVDFFTRHGFVDMGTETVDPAIYAELVRSPDEGVAEFLDLARVKPNTLGNTRMLKRLA</sequence>
<evidence type="ECO:0000256" key="2">
    <source>
        <dbReference type="ARBA" id="ARBA00023315"/>
    </source>
</evidence>
<dbReference type="EMBL" id="PPXD01000023">
    <property type="protein sequence ID" value="POH63402.1"/>
    <property type="molecule type" value="Genomic_DNA"/>
</dbReference>
<dbReference type="GO" id="GO:0004042">
    <property type="term" value="F:L-glutamate N-acetyltransferase activity"/>
    <property type="evidence" value="ECO:0007669"/>
    <property type="project" value="InterPro"/>
</dbReference>
<dbReference type="NCBIfam" id="NF005921">
    <property type="entry name" value="PRK07922.1"/>
    <property type="match status" value="1"/>
</dbReference>
<reference evidence="4 5" key="1">
    <citation type="submission" date="2018-01" db="EMBL/GenBank/DDBJ databases">
        <title>Cryobacterium sp. nov., from glaciers in China.</title>
        <authorList>
            <person name="Liu Q."/>
            <person name="Xin Y.-H."/>
        </authorList>
    </citation>
    <scope>NUCLEOTIDE SEQUENCE [LARGE SCALE GENOMIC DNA]</scope>
    <source>
        <strain evidence="4 5">TMN-42</strain>
    </source>
</reference>
<dbReference type="Gene3D" id="3.40.630.30">
    <property type="match status" value="1"/>
</dbReference>
<dbReference type="GO" id="GO:0005737">
    <property type="term" value="C:cytoplasm"/>
    <property type="evidence" value="ECO:0007669"/>
    <property type="project" value="InterPro"/>
</dbReference>
<proteinExistence type="predicted"/>
<dbReference type="RefSeq" id="WP_088457303.1">
    <property type="nucleotide sequence ID" value="NZ_PPXD01000023.1"/>
</dbReference>
<evidence type="ECO:0000259" key="3">
    <source>
        <dbReference type="PROSITE" id="PS51186"/>
    </source>
</evidence>
<accession>A0A2S3ZC19</accession>
<keyword evidence="5" id="KW-1185">Reference proteome</keyword>
<keyword evidence="1 4" id="KW-0808">Transferase</keyword>
<feature type="domain" description="N-acetyltransferase" evidence="3">
    <location>
        <begin position="6"/>
        <end position="141"/>
    </location>
</feature>
<name>A0A2S3ZC19_9MICO</name>
<evidence type="ECO:0000313" key="5">
    <source>
        <dbReference type="Proteomes" id="UP000237340"/>
    </source>
</evidence>
<dbReference type="Proteomes" id="UP000237340">
    <property type="component" value="Unassembled WGS sequence"/>
</dbReference>
<dbReference type="Pfam" id="PF00583">
    <property type="entry name" value="Acetyltransf_1"/>
    <property type="match status" value="1"/>
</dbReference>
<dbReference type="InterPro" id="IPR010167">
    <property type="entry name" value="NH2A_AcTrfase"/>
</dbReference>